<protein>
    <submittedName>
        <fullName evidence="1">Uncharacterized protein</fullName>
    </submittedName>
</protein>
<dbReference type="AlphaFoldDB" id="A0A9X2YAI7"/>
<name>A0A9X2YAI7_9MYCO</name>
<sequence length="175" mass="18926">MALTWSALSTGPAASALPSLKQITAVADEVASVLANRFGFSRSEATAQFVAQATKVTPVSDDVALRTLQREWTSFTPKKPPAGKVVTKLDDAPPPYRKPMQMLCETALDLYFTDDKVGWEFAMGQVNGQIAGLHPVGQRLALYSDLNEVVNNYLSGCYCAATAKLMVMVAKQTYC</sequence>
<accession>A0A9X2YAI7</accession>
<keyword evidence="2" id="KW-1185">Reference proteome</keyword>
<gene>
    <name evidence="1" type="ORF">H7I41_13980</name>
</gene>
<dbReference type="Proteomes" id="UP001140293">
    <property type="component" value="Unassembled WGS sequence"/>
</dbReference>
<dbReference type="RefSeq" id="WP_264013208.1">
    <property type="nucleotide sequence ID" value="NZ_JACKSJ010000108.1"/>
</dbReference>
<reference evidence="1" key="2">
    <citation type="journal article" date="2022" name="BMC Genomics">
        <title>Comparative genome analysis of mycobacteria focusing on tRNA and non-coding RNA.</title>
        <authorList>
            <person name="Behra P.R.K."/>
            <person name="Pettersson B.M.F."/>
            <person name="Ramesh M."/>
            <person name="Das S."/>
            <person name="Dasgupta S."/>
            <person name="Kirsebom L.A."/>
        </authorList>
    </citation>
    <scope>NUCLEOTIDE SEQUENCE</scope>
    <source>
        <strain evidence="1">DSM 44615</strain>
    </source>
</reference>
<dbReference type="EMBL" id="JACKSJ010000108">
    <property type="protein sequence ID" value="MCV7171023.1"/>
    <property type="molecule type" value="Genomic_DNA"/>
</dbReference>
<organism evidence="1 2">
    <name type="scientific">[Mycobacterium] manitobense</name>
    <dbReference type="NCBI Taxonomy" id="190147"/>
    <lineage>
        <taxon>Bacteria</taxon>
        <taxon>Bacillati</taxon>
        <taxon>Actinomycetota</taxon>
        <taxon>Actinomycetes</taxon>
        <taxon>Mycobacteriales</taxon>
        <taxon>Mycobacteriaceae</taxon>
        <taxon>Mycolicibacterium</taxon>
    </lineage>
</organism>
<proteinExistence type="predicted"/>
<reference evidence="1" key="1">
    <citation type="submission" date="2020-07" db="EMBL/GenBank/DDBJ databases">
        <authorList>
            <person name="Pettersson B.M.F."/>
            <person name="Behra P.R.K."/>
            <person name="Ramesh M."/>
            <person name="Das S."/>
            <person name="Dasgupta S."/>
            <person name="Kirsebom L.A."/>
        </authorList>
    </citation>
    <scope>NUCLEOTIDE SEQUENCE</scope>
    <source>
        <strain evidence="1">DSM 44615</strain>
    </source>
</reference>
<evidence type="ECO:0000313" key="1">
    <source>
        <dbReference type="EMBL" id="MCV7171023.1"/>
    </source>
</evidence>
<evidence type="ECO:0000313" key="2">
    <source>
        <dbReference type="Proteomes" id="UP001140293"/>
    </source>
</evidence>
<comment type="caution">
    <text evidence="1">The sequence shown here is derived from an EMBL/GenBank/DDBJ whole genome shotgun (WGS) entry which is preliminary data.</text>
</comment>